<dbReference type="PRINTS" id="PR00598">
    <property type="entry name" value="HTHMARR"/>
</dbReference>
<sequence length="148" mass="17277">MEDIIFENEYFKSVMGKVFLIKKLFHNQCQEATKNVHVTKEQCFLLHMIEEGKLTQSEIAKQMHISNATLSVRIKRLEEAGYIKRSLSSSDHRKYTLEITEQGLMELEKAALAIDGLTRKMINSLTVEDYEHFIRIADIITQNLREEE</sequence>
<dbReference type="InterPro" id="IPR036390">
    <property type="entry name" value="WH_DNA-bd_sf"/>
</dbReference>
<evidence type="ECO:0000259" key="4">
    <source>
        <dbReference type="PROSITE" id="PS50995"/>
    </source>
</evidence>
<dbReference type="SUPFAM" id="SSF46785">
    <property type="entry name" value="Winged helix' DNA-binding domain"/>
    <property type="match status" value="1"/>
</dbReference>
<keyword evidence="6" id="KW-1185">Reference proteome</keyword>
<dbReference type="InterPro" id="IPR000835">
    <property type="entry name" value="HTH_MarR-typ"/>
</dbReference>
<comment type="caution">
    <text evidence="5">The sequence shown here is derived from an EMBL/GenBank/DDBJ whole genome shotgun (WGS) entry which is preliminary data.</text>
</comment>
<dbReference type="CDD" id="cd00090">
    <property type="entry name" value="HTH_ARSR"/>
    <property type="match status" value="1"/>
</dbReference>
<dbReference type="GO" id="GO:0003677">
    <property type="term" value="F:DNA binding"/>
    <property type="evidence" value="ECO:0007669"/>
    <property type="project" value="UniProtKB-KW"/>
</dbReference>
<dbReference type="PROSITE" id="PS50995">
    <property type="entry name" value="HTH_MARR_2"/>
    <property type="match status" value="1"/>
</dbReference>
<accession>A0A0R2HD57</accession>
<dbReference type="InterPro" id="IPR036388">
    <property type="entry name" value="WH-like_DNA-bd_sf"/>
</dbReference>
<dbReference type="Pfam" id="PF01047">
    <property type="entry name" value="MarR"/>
    <property type="match status" value="1"/>
</dbReference>
<dbReference type="PANTHER" id="PTHR42756:SF1">
    <property type="entry name" value="TRANSCRIPTIONAL REPRESSOR OF EMRAB OPERON"/>
    <property type="match status" value="1"/>
</dbReference>
<evidence type="ECO:0000313" key="5">
    <source>
        <dbReference type="EMBL" id="KRN50977.1"/>
    </source>
</evidence>
<organism evidence="5 6">
    <name type="scientific">Kandleria vitulina DSM 20405</name>
    <dbReference type="NCBI Taxonomy" id="1410657"/>
    <lineage>
        <taxon>Bacteria</taxon>
        <taxon>Bacillati</taxon>
        <taxon>Bacillota</taxon>
        <taxon>Erysipelotrichia</taxon>
        <taxon>Erysipelotrichales</taxon>
        <taxon>Coprobacillaceae</taxon>
        <taxon>Kandleria</taxon>
    </lineage>
</organism>
<dbReference type="SMART" id="SM00347">
    <property type="entry name" value="HTH_MARR"/>
    <property type="match status" value="1"/>
</dbReference>
<evidence type="ECO:0000313" key="6">
    <source>
        <dbReference type="Proteomes" id="UP000051841"/>
    </source>
</evidence>
<reference evidence="5 6" key="1">
    <citation type="journal article" date="2015" name="Genome Announc.">
        <title>Expanding the biotechnology potential of lactobacilli through comparative genomics of 213 strains and associated genera.</title>
        <authorList>
            <person name="Sun Z."/>
            <person name="Harris H.M."/>
            <person name="McCann A."/>
            <person name="Guo C."/>
            <person name="Argimon S."/>
            <person name="Zhang W."/>
            <person name="Yang X."/>
            <person name="Jeffery I.B."/>
            <person name="Cooney J.C."/>
            <person name="Kagawa T.F."/>
            <person name="Liu W."/>
            <person name="Song Y."/>
            <person name="Salvetti E."/>
            <person name="Wrobel A."/>
            <person name="Rasinkangas P."/>
            <person name="Parkhill J."/>
            <person name="Rea M.C."/>
            <person name="O'Sullivan O."/>
            <person name="Ritari J."/>
            <person name="Douillard F.P."/>
            <person name="Paul Ross R."/>
            <person name="Yang R."/>
            <person name="Briner A.E."/>
            <person name="Felis G.E."/>
            <person name="de Vos W.M."/>
            <person name="Barrangou R."/>
            <person name="Klaenhammer T.R."/>
            <person name="Caufield P.W."/>
            <person name="Cui Y."/>
            <person name="Zhang H."/>
            <person name="O'Toole P.W."/>
        </authorList>
    </citation>
    <scope>NUCLEOTIDE SEQUENCE [LARGE SCALE GENOMIC DNA]</scope>
    <source>
        <strain evidence="5 6">DSM 20405</strain>
    </source>
</reference>
<protein>
    <recommendedName>
        <fullName evidence="4">HTH marR-type domain-containing protein</fullName>
    </recommendedName>
</protein>
<dbReference type="AlphaFoldDB" id="A0A0R2HD57"/>
<evidence type="ECO:0000256" key="2">
    <source>
        <dbReference type="ARBA" id="ARBA00023125"/>
    </source>
</evidence>
<keyword evidence="3" id="KW-0804">Transcription</keyword>
<dbReference type="EMBL" id="JQBL01000004">
    <property type="protein sequence ID" value="KRN50977.1"/>
    <property type="molecule type" value="Genomic_DNA"/>
</dbReference>
<dbReference type="Proteomes" id="UP000051841">
    <property type="component" value="Unassembled WGS sequence"/>
</dbReference>
<evidence type="ECO:0000256" key="3">
    <source>
        <dbReference type="ARBA" id="ARBA00023163"/>
    </source>
</evidence>
<feature type="domain" description="HTH marR-type" evidence="4">
    <location>
        <begin position="7"/>
        <end position="142"/>
    </location>
</feature>
<proteinExistence type="predicted"/>
<dbReference type="RefSeq" id="WP_031588443.1">
    <property type="nucleotide sequence ID" value="NZ_JNKN01000001.1"/>
</dbReference>
<name>A0A0R2HD57_9FIRM</name>
<dbReference type="Gene3D" id="1.10.10.10">
    <property type="entry name" value="Winged helix-like DNA-binding domain superfamily/Winged helix DNA-binding domain"/>
    <property type="match status" value="1"/>
</dbReference>
<gene>
    <name evidence="5" type="ORF">IV49_GL001471</name>
</gene>
<keyword evidence="1" id="KW-0805">Transcription regulation</keyword>
<dbReference type="GO" id="GO:0003700">
    <property type="term" value="F:DNA-binding transcription factor activity"/>
    <property type="evidence" value="ECO:0007669"/>
    <property type="project" value="InterPro"/>
</dbReference>
<keyword evidence="2" id="KW-0238">DNA-binding</keyword>
<dbReference type="InterPro" id="IPR011991">
    <property type="entry name" value="ArsR-like_HTH"/>
</dbReference>
<dbReference type="PATRIC" id="fig|1410657.5.peg.1520"/>
<evidence type="ECO:0000256" key="1">
    <source>
        <dbReference type="ARBA" id="ARBA00023015"/>
    </source>
</evidence>
<dbReference type="PANTHER" id="PTHR42756">
    <property type="entry name" value="TRANSCRIPTIONAL REGULATOR, MARR"/>
    <property type="match status" value="1"/>
</dbReference>